<feature type="region of interest" description="Disordered" evidence="4">
    <location>
        <begin position="1"/>
        <end position="53"/>
    </location>
</feature>
<dbReference type="Pfam" id="PF15699">
    <property type="entry name" value="NPR1_interact"/>
    <property type="match status" value="1"/>
</dbReference>
<dbReference type="PANTHER" id="PTHR33669:SF25">
    <property type="entry name" value="NRR REPRESSOR HOMOLOG 1"/>
    <property type="match status" value="1"/>
</dbReference>
<evidence type="ECO:0000256" key="1">
    <source>
        <dbReference type="ARBA" id="ARBA00004123"/>
    </source>
</evidence>
<comment type="subcellular location">
    <subcellularLocation>
        <location evidence="1">Nucleus</location>
    </subcellularLocation>
</comment>
<accession>A0AAQ3XHL6</accession>
<feature type="compositionally biased region" description="Basic and acidic residues" evidence="4">
    <location>
        <begin position="114"/>
        <end position="123"/>
    </location>
</feature>
<dbReference type="GO" id="GO:0005634">
    <property type="term" value="C:nucleus"/>
    <property type="evidence" value="ECO:0007669"/>
    <property type="project" value="UniProtKB-SubCell"/>
</dbReference>
<dbReference type="Proteomes" id="UP001341281">
    <property type="component" value="Chromosome 10"/>
</dbReference>
<feature type="region of interest" description="Disordered" evidence="4">
    <location>
        <begin position="69"/>
        <end position="158"/>
    </location>
</feature>
<evidence type="ECO:0000256" key="4">
    <source>
        <dbReference type="SAM" id="MobiDB-lite"/>
    </source>
</evidence>
<feature type="compositionally biased region" description="Acidic residues" evidence="4">
    <location>
        <begin position="36"/>
        <end position="51"/>
    </location>
</feature>
<protein>
    <submittedName>
        <fullName evidence="5">Uncharacterized protein</fullName>
    </submittedName>
</protein>
<dbReference type="PANTHER" id="PTHR33669">
    <property type="entry name" value="PROTEIN NEGATIVE REGULATOR OF RESISTANCE"/>
    <property type="match status" value="1"/>
</dbReference>
<dbReference type="AlphaFoldDB" id="A0AAQ3XHL6"/>
<sequence length="158" mass="16474">MDAAAKPAGKKAQPPSGGADAQAQPAEETPSSTPPEPDDAVAGCEEEDDAEQVERFYALLDNIRAMRGMLGGGTGTGTAAAAAGRRKRRAPEAAEAPWRPAFRMEDFEVEEVEEKGKIDDRTESSGCGATADDDEEDGGEAVVEAEGPPRKARRAGVC</sequence>
<dbReference type="InterPro" id="IPR031425">
    <property type="entry name" value="NPR1/NH1-interacting"/>
</dbReference>
<comment type="similarity">
    <text evidence="2">Belongs to the NPR1-interactor family.</text>
</comment>
<gene>
    <name evidence="5" type="ORF">U9M48_043711</name>
</gene>
<name>A0AAQ3XHL6_PASNO</name>
<evidence type="ECO:0000256" key="3">
    <source>
        <dbReference type="ARBA" id="ARBA00023242"/>
    </source>
</evidence>
<dbReference type="GO" id="GO:0010112">
    <property type="term" value="P:regulation of systemic acquired resistance"/>
    <property type="evidence" value="ECO:0007669"/>
    <property type="project" value="InterPro"/>
</dbReference>
<evidence type="ECO:0000256" key="2">
    <source>
        <dbReference type="ARBA" id="ARBA00009937"/>
    </source>
</evidence>
<dbReference type="EMBL" id="CP144754">
    <property type="protein sequence ID" value="WVZ98246.1"/>
    <property type="molecule type" value="Genomic_DNA"/>
</dbReference>
<organism evidence="5 6">
    <name type="scientific">Paspalum notatum var. saurae</name>
    <dbReference type="NCBI Taxonomy" id="547442"/>
    <lineage>
        <taxon>Eukaryota</taxon>
        <taxon>Viridiplantae</taxon>
        <taxon>Streptophyta</taxon>
        <taxon>Embryophyta</taxon>
        <taxon>Tracheophyta</taxon>
        <taxon>Spermatophyta</taxon>
        <taxon>Magnoliopsida</taxon>
        <taxon>Liliopsida</taxon>
        <taxon>Poales</taxon>
        <taxon>Poaceae</taxon>
        <taxon>PACMAD clade</taxon>
        <taxon>Panicoideae</taxon>
        <taxon>Andropogonodae</taxon>
        <taxon>Paspaleae</taxon>
        <taxon>Paspalinae</taxon>
        <taxon>Paspalum</taxon>
    </lineage>
</organism>
<evidence type="ECO:0000313" key="6">
    <source>
        <dbReference type="Proteomes" id="UP001341281"/>
    </source>
</evidence>
<reference evidence="5 6" key="1">
    <citation type="submission" date="2024-02" db="EMBL/GenBank/DDBJ databases">
        <title>High-quality chromosome-scale genome assembly of Pensacola bahiagrass (Paspalum notatum Flugge var. saurae).</title>
        <authorList>
            <person name="Vega J.M."/>
            <person name="Podio M."/>
            <person name="Orjuela J."/>
            <person name="Siena L.A."/>
            <person name="Pessino S.C."/>
            <person name="Combes M.C."/>
            <person name="Mariac C."/>
            <person name="Albertini E."/>
            <person name="Pupilli F."/>
            <person name="Ortiz J.P.A."/>
            <person name="Leblanc O."/>
        </authorList>
    </citation>
    <scope>NUCLEOTIDE SEQUENCE [LARGE SCALE GENOMIC DNA]</scope>
    <source>
        <strain evidence="5">R1</strain>
        <tissue evidence="5">Leaf</tissue>
    </source>
</reference>
<keyword evidence="6" id="KW-1185">Reference proteome</keyword>
<feature type="compositionally biased region" description="Low complexity" evidence="4">
    <location>
        <begin position="1"/>
        <end position="31"/>
    </location>
</feature>
<keyword evidence="3" id="KW-0539">Nucleus</keyword>
<evidence type="ECO:0000313" key="5">
    <source>
        <dbReference type="EMBL" id="WVZ98246.1"/>
    </source>
</evidence>
<proteinExistence type="inferred from homology"/>